<keyword evidence="2" id="KW-0472">Membrane</keyword>
<dbReference type="Proteomes" id="UP000076420">
    <property type="component" value="Unassembled WGS sequence"/>
</dbReference>
<dbReference type="PANTHER" id="PTHR22907">
    <property type="entry name" value="GH04558P"/>
    <property type="match status" value="1"/>
</dbReference>
<dbReference type="SMART" id="SM00034">
    <property type="entry name" value="CLECT"/>
    <property type="match status" value="1"/>
</dbReference>
<dbReference type="EnsemblMetazoa" id="BGLB038567-RA">
    <property type="protein sequence ID" value="BGLB038567-PA"/>
    <property type="gene ID" value="BGLB038567"/>
</dbReference>
<keyword evidence="1 3" id="KW-0732">Signal</keyword>
<evidence type="ECO:0000256" key="2">
    <source>
        <dbReference type="SAM" id="Phobius"/>
    </source>
</evidence>
<accession>A0A2C9M4X4</accession>
<dbReference type="InterPro" id="IPR051962">
    <property type="entry name" value="Cuticlin"/>
</dbReference>
<feature type="chain" id="PRO_5013401892" description="ZP domain-containing protein" evidence="3">
    <location>
        <begin position="21"/>
        <end position="612"/>
    </location>
</feature>
<dbReference type="Pfam" id="PF25272">
    <property type="entry name" value="VERL_C"/>
    <property type="match status" value="1"/>
</dbReference>
<evidence type="ECO:0000259" key="5">
    <source>
        <dbReference type="PROSITE" id="PS51034"/>
    </source>
</evidence>
<dbReference type="OrthoDB" id="6051877at2759"/>
<dbReference type="InterPro" id="IPR016186">
    <property type="entry name" value="C-type_lectin-like/link_sf"/>
</dbReference>
<gene>
    <name evidence="6" type="primary">106065054</name>
</gene>
<dbReference type="Pfam" id="PF00059">
    <property type="entry name" value="Lectin_C"/>
    <property type="match status" value="1"/>
</dbReference>
<dbReference type="Gene3D" id="3.10.100.10">
    <property type="entry name" value="Mannose-Binding Protein A, subunit A"/>
    <property type="match status" value="1"/>
</dbReference>
<feature type="transmembrane region" description="Helical" evidence="2">
    <location>
        <begin position="542"/>
        <end position="572"/>
    </location>
</feature>
<keyword evidence="2" id="KW-0812">Transmembrane</keyword>
<keyword evidence="2" id="KW-1133">Transmembrane helix</keyword>
<dbReference type="InterPro" id="IPR001507">
    <property type="entry name" value="ZP_dom"/>
</dbReference>
<dbReference type="PROSITE" id="PS51034">
    <property type="entry name" value="ZP_2"/>
    <property type="match status" value="1"/>
</dbReference>
<feature type="signal peptide" evidence="3">
    <location>
        <begin position="1"/>
        <end position="20"/>
    </location>
</feature>
<dbReference type="VEuPathDB" id="VectorBase:BGLAX_026876"/>
<evidence type="ECO:0000313" key="7">
    <source>
        <dbReference type="Proteomes" id="UP000076420"/>
    </source>
</evidence>
<dbReference type="AlphaFoldDB" id="A0A2C9M4X4"/>
<proteinExistence type="predicted"/>
<dbReference type="InterPro" id="IPR057371">
    <property type="entry name" value="VERL_C"/>
</dbReference>
<feature type="domain" description="C-type lectin" evidence="4">
    <location>
        <begin position="47"/>
        <end position="165"/>
    </location>
</feature>
<dbReference type="InterPro" id="IPR016187">
    <property type="entry name" value="CTDL_fold"/>
</dbReference>
<dbReference type="PROSITE" id="PS50041">
    <property type="entry name" value="C_TYPE_LECTIN_2"/>
    <property type="match status" value="1"/>
</dbReference>
<feature type="domain" description="ZP" evidence="5">
    <location>
        <begin position="224"/>
        <end position="489"/>
    </location>
</feature>
<dbReference type="SUPFAM" id="SSF56436">
    <property type="entry name" value="C-type lectin-like"/>
    <property type="match status" value="1"/>
</dbReference>
<evidence type="ECO:0000259" key="4">
    <source>
        <dbReference type="PROSITE" id="PS50041"/>
    </source>
</evidence>
<reference evidence="6" key="1">
    <citation type="submission" date="2020-05" db="UniProtKB">
        <authorList>
            <consortium name="EnsemblMetazoa"/>
        </authorList>
    </citation>
    <scope>IDENTIFICATION</scope>
    <source>
        <strain evidence="6">BB02</strain>
    </source>
</reference>
<dbReference type="STRING" id="6526.A0A2C9M4X4"/>
<organism evidence="6 7">
    <name type="scientific">Biomphalaria glabrata</name>
    <name type="common">Bloodfluke planorb</name>
    <name type="synonym">Freshwater snail</name>
    <dbReference type="NCBI Taxonomy" id="6526"/>
    <lineage>
        <taxon>Eukaryota</taxon>
        <taxon>Metazoa</taxon>
        <taxon>Spiralia</taxon>
        <taxon>Lophotrochozoa</taxon>
        <taxon>Mollusca</taxon>
        <taxon>Gastropoda</taxon>
        <taxon>Heterobranchia</taxon>
        <taxon>Euthyneura</taxon>
        <taxon>Panpulmonata</taxon>
        <taxon>Hygrophila</taxon>
        <taxon>Lymnaeoidea</taxon>
        <taxon>Planorbidae</taxon>
        <taxon>Biomphalaria</taxon>
    </lineage>
</organism>
<evidence type="ECO:0000313" key="6">
    <source>
        <dbReference type="EnsemblMetazoa" id="BGLB038567-PA"/>
    </source>
</evidence>
<evidence type="ECO:0008006" key="8">
    <source>
        <dbReference type="Google" id="ProtNLM"/>
    </source>
</evidence>
<dbReference type="VEuPathDB" id="VectorBase:BGLB038567"/>
<dbReference type="KEGG" id="bgt:106065054"/>
<protein>
    <recommendedName>
        <fullName evidence="8">ZP domain-containing protein</fullName>
    </recommendedName>
</protein>
<sequence length="612" mass="69015">MLFLKLVTLVLLYKCNKVLADDDTPAETQSTVNWYCPEGWTAFNDGHNITCLWFSNTSLYQVKAQTICKNFGSSLVKLHTEDKIKAFKENFSKLENDIYIGLRKERGYDASYMWDGINGLEIANISILPTSVKDSIHYKLSCVYINTQGEWDIDDCETEYNFVCEKSVECKPGSFGDKCFNQCHCLGEPCNPKSSEIRCKYGCQTGWMGNACDLEKQDPDVKYYCVNSQEKGKYVNIRIYTKGVHYRSIYGLNVNKTRSPWCYGSSISEDIDSSLPVTITIPVKEELQEVLESGSCAGEHLSNDTYLWTVVIKENEGILLEHDLQVTIKCDFSKSESLIRNSAYSVIGQPTELHKQFLEPQSTEDDVSMQVVDSYSGQVISEAAVGSSVTLTIKFGLKEGSLIKGITPYDCYATSPDNKFKKQLIDSQGCPMSGSPISAFSERDDNSIQTQWFPLFAFEGEQNVVFQCSFDLCFLKGCQVGCRAFRFHKRSAEDYPETLHEHFTKSTIAVLANKIPISMPESESADNNSLSKSSQTPKSSNILAYFNPVTCSIFLVLLVLIIVTYMSFMYALRKSVGNIRREIDYVISRDKLLCYGKIPKDKNCDCNCPYNC</sequence>
<evidence type="ECO:0000256" key="3">
    <source>
        <dbReference type="SAM" id="SignalP"/>
    </source>
</evidence>
<dbReference type="CDD" id="cd00037">
    <property type="entry name" value="CLECT"/>
    <property type="match status" value="1"/>
</dbReference>
<name>A0A2C9M4X4_BIOGL</name>
<dbReference type="PANTHER" id="PTHR22907:SF54">
    <property type="entry name" value="GH04558P"/>
    <property type="match status" value="1"/>
</dbReference>
<evidence type="ECO:0000256" key="1">
    <source>
        <dbReference type="ARBA" id="ARBA00022729"/>
    </source>
</evidence>
<dbReference type="InterPro" id="IPR001304">
    <property type="entry name" value="C-type_lectin-like"/>
</dbReference>